<dbReference type="EMBL" id="SEWF01000021">
    <property type="protein sequence ID" value="RYU94797.1"/>
    <property type="molecule type" value="Genomic_DNA"/>
</dbReference>
<evidence type="ECO:0000259" key="3">
    <source>
        <dbReference type="Pfam" id="PF00294"/>
    </source>
</evidence>
<dbReference type="PROSITE" id="PS00584">
    <property type="entry name" value="PFKB_KINASES_2"/>
    <property type="match status" value="1"/>
</dbReference>
<dbReference type="PANTHER" id="PTHR46969">
    <property type="entry name" value="BIFUNCTIONAL PROTEIN HLDE"/>
    <property type="match status" value="1"/>
</dbReference>
<dbReference type="GO" id="GO:0033785">
    <property type="term" value="F:heptose 7-phosphate kinase activity"/>
    <property type="evidence" value="ECO:0007669"/>
    <property type="project" value="TreeGrafter"/>
</dbReference>
<name>A0A4Q5LYZ7_9BACT</name>
<dbReference type="InterPro" id="IPR002173">
    <property type="entry name" value="Carboh/pur_kinase_PfkB_CS"/>
</dbReference>
<protein>
    <submittedName>
        <fullName evidence="4">Carbohydrate kinase</fullName>
    </submittedName>
</protein>
<gene>
    <name evidence="4" type="ORF">EWM59_14905</name>
</gene>
<dbReference type="InterPro" id="IPR011611">
    <property type="entry name" value="PfkB_dom"/>
</dbReference>
<dbReference type="Pfam" id="PF00294">
    <property type="entry name" value="PfkB"/>
    <property type="match status" value="1"/>
</dbReference>
<evidence type="ECO:0000256" key="1">
    <source>
        <dbReference type="ARBA" id="ARBA00022679"/>
    </source>
</evidence>
<dbReference type="GO" id="GO:0033786">
    <property type="term" value="F:heptose-1-phosphate adenylyltransferase activity"/>
    <property type="evidence" value="ECO:0007669"/>
    <property type="project" value="TreeGrafter"/>
</dbReference>
<dbReference type="OrthoDB" id="9797743at2"/>
<evidence type="ECO:0000256" key="2">
    <source>
        <dbReference type="ARBA" id="ARBA00022777"/>
    </source>
</evidence>
<dbReference type="InterPro" id="IPR029056">
    <property type="entry name" value="Ribokinase-like"/>
</dbReference>
<reference evidence="4 5" key="1">
    <citation type="submission" date="2019-02" db="EMBL/GenBank/DDBJ databases">
        <title>Bacterial novel species Emticicia sp. 17J42-9 isolated from soil.</title>
        <authorList>
            <person name="Jung H.-Y."/>
        </authorList>
    </citation>
    <scope>NUCLEOTIDE SEQUENCE [LARGE SCALE GENOMIC DNA]</scope>
    <source>
        <strain evidence="4 5">17J42-9</strain>
    </source>
</reference>
<evidence type="ECO:0000313" key="4">
    <source>
        <dbReference type="EMBL" id="RYU94797.1"/>
    </source>
</evidence>
<evidence type="ECO:0000313" key="5">
    <source>
        <dbReference type="Proteomes" id="UP000293162"/>
    </source>
</evidence>
<comment type="caution">
    <text evidence="4">The sequence shown here is derived from an EMBL/GenBank/DDBJ whole genome shotgun (WGS) entry which is preliminary data.</text>
</comment>
<keyword evidence="1" id="KW-0808">Transferase</keyword>
<sequence length="340" mass="37428">MPIIRSEIEAIFQRISNLRVGVIGDFAVDFYYDINYQTGEFSVETNKEVFWASKPHSSLGGAGNVVNNLSALGIKNICIFGCIGNDIYGREMQSLFHGIGADTKYLKILSTDWDTCTYTKPMAKDGESNRLDFGTNNQLSDHLFNELLDTLAQSLPELDVLVINQQFPNPLLNPQRIEQLNSLIAKSPNCLFVSDLRAYGYCIKNTILKVNTEEMARLLNVKEIDEADESACVEHGKTLQNQIGDCLIVTRGEYGILYLDKEETQNVKAIPISNEIDTVGAGDTVVAAFSASRGAGASILQSLEIANLAAAVTVQKLRQTGTATLNEILSVYQKNSTQNR</sequence>
<dbReference type="AlphaFoldDB" id="A0A4Q5LYZ7"/>
<organism evidence="4 5">
    <name type="scientific">Emticicia agri</name>
    <dbReference type="NCBI Taxonomy" id="2492393"/>
    <lineage>
        <taxon>Bacteria</taxon>
        <taxon>Pseudomonadati</taxon>
        <taxon>Bacteroidota</taxon>
        <taxon>Cytophagia</taxon>
        <taxon>Cytophagales</taxon>
        <taxon>Leadbetterellaceae</taxon>
        <taxon>Emticicia</taxon>
    </lineage>
</organism>
<keyword evidence="2 4" id="KW-0418">Kinase</keyword>
<keyword evidence="5" id="KW-1185">Reference proteome</keyword>
<proteinExistence type="predicted"/>
<dbReference type="Gene3D" id="3.40.1190.20">
    <property type="match status" value="1"/>
</dbReference>
<accession>A0A4Q5LYZ7</accession>
<feature type="domain" description="Carbohydrate kinase PfkB" evidence="3">
    <location>
        <begin position="49"/>
        <end position="317"/>
    </location>
</feature>
<dbReference type="SUPFAM" id="SSF53613">
    <property type="entry name" value="Ribokinase-like"/>
    <property type="match status" value="1"/>
</dbReference>
<dbReference type="RefSeq" id="WP_130021930.1">
    <property type="nucleotide sequence ID" value="NZ_SEWF01000021.1"/>
</dbReference>
<dbReference type="GO" id="GO:0005829">
    <property type="term" value="C:cytosol"/>
    <property type="evidence" value="ECO:0007669"/>
    <property type="project" value="TreeGrafter"/>
</dbReference>
<dbReference type="Proteomes" id="UP000293162">
    <property type="component" value="Unassembled WGS sequence"/>
</dbReference>
<dbReference type="PANTHER" id="PTHR46969:SF1">
    <property type="entry name" value="BIFUNCTIONAL PROTEIN HLDE"/>
    <property type="match status" value="1"/>
</dbReference>